<name>A0A6A4NK77_LUPAL</name>
<comment type="caution">
    <text evidence="2">The sequence shown here is derived from an EMBL/GenBank/DDBJ whole genome shotgun (WGS) entry which is preliminary data.</text>
</comment>
<evidence type="ECO:0000313" key="3">
    <source>
        <dbReference type="Proteomes" id="UP000447434"/>
    </source>
</evidence>
<organism evidence="2 3">
    <name type="scientific">Lupinus albus</name>
    <name type="common">White lupine</name>
    <name type="synonym">Lupinus termis</name>
    <dbReference type="NCBI Taxonomy" id="3870"/>
    <lineage>
        <taxon>Eukaryota</taxon>
        <taxon>Viridiplantae</taxon>
        <taxon>Streptophyta</taxon>
        <taxon>Embryophyta</taxon>
        <taxon>Tracheophyta</taxon>
        <taxon>Spermatophyta</taxon>
        <taxon>Magnoliopsida</taxon>
        <taxon>eudicotyledons</taxon>
        <taxon>Gunneridae</taxon>
        <taxon>Pentapetalae</taxon>
        <taxon>rosids</taxon>
        <taxon>fabids</taxon>
        <taxon>Fabales</taxon>
        <taxon>Fabaceae</taxon>
        <taxon>Papilionoideae</taxon>
        <taxon>50 kb inversion clade</taxon>
        <taxon>genistoids sensu lato</taxon>
        <taxon>core genistoids</taxon>
        <taxon>Genisteae</taxon>
        <taxon>Lupinus</taxon>
    </lineage>
</organism>
<dbReference type="AlphaFoldDB" id="A0A6A4NK77"/>
<accession>A0A6A4NK77</accession>
<gene>
    <name evidence="2" type="ORF">Lalb_Chr21g0314041</name>
</gene>
<sequence>MNTKTMRLPPRRVLTPSGTTNKRKERDDPWPKPITKLHKPEKPIHRPSSEPIKPLSATTSSGEGKAITEPMPSNHLLAGYLAHEYLTKGTLMGQSWAPPRAESGEKLTCKDEVDSMEGGAATETPCRRSAEEDGKVHEKERYAEVAGLLKGGRSHLPGVVNPTHLIRFLHF</sequence>
<dbReference type="Proteomes" id="UP000447434">
    <property type="component" value="Chromosome 21"/>
</dbReference>
<feature type="region of interest" description="Disordered" evidence="1">
    <location>
        <begin position="111"/>
        <end position="138"/>
    </location>
</feature>
<proteinExistence type="predicted"/>
<feature type="compositionally biased region" description="Basic and acidic residues" evidence="1">
    <location>
        <begin position="38"/>
        <end position="48"/>
    </location>
</feature>
<evidence type="ECO:0000256" key="1">
    <source>
        <dbReference type="SAM" id="MobiDB-lite"/>
    </source>
</evidence>
<dbReference type="PANTHER" id="PTHR34657">
    <property type="entry name" value="EMBRYO SAC DEVELOPMENT ARREST 6"/>
    <property type="match status" value="1"/>
</dbReference>
<protein>
    <submittedName>
        <fullName evidence="2">Uncharacterized protein</fullName>
    </submittedName>
</protein>
<dbReference type="OrthoDB" id="687843at2759"/>
<evidence type="ECO:0000313" key="2">
    <source>
        <dbReference type="EMBL" id="KAE9589922.1"/>
    </source>
</evidence>
<feature type="compositionally biased region" description="Basic and acidic residues" evidence="1">
    <location>
        <begin position="125"/>
        <end position="138"/>
    </location>
</feature>
<dbReference type="PANTHER" id="PTHR34657:SF10">
    <property type="entry name" value="F21M11.6 PROTEIN"/>
    <property type="match status" value="1"/>
</dbReference>
<reference evidence="3" key="1">
    <citation type="journal article" date="2020" name="Nat. Commun.">
        <title>Genome sequence of the cluster root forming white lupin.</title>
        <authorList>
            <person name="Hufnagel B."/>
            <person name="Marques A."/>
            <person name="Soriano A."/>
            <person name="Marques L."/>
            <person name="Divol F."/>
            <person name="Doumas P."/>
            <person name="Sallet E."/>
            <person name="Mancinotti D."/>
            <person name="Carrere S."/>
            <person name="Marande W."/>
            <person name="Arribat S."/>
            <person name="Keller J."/>
            <person name="Huneau C."/>
            <person name="Blein T."/>
            <person name="Aime D."/>
            <person name="Laguerre M."/>
            <person name="Taylor J."/>
            <person name="Schubert V."/>
            <person name="Nelson M."/>
            <person name="Geu-Flores F."/>
            <person name="Crespi M."/>
            <person name="Gallardo-Guerrero K."/>
            <person name="Delaux P.-M."/>
            <person name="Salse J."/>
            <person name="Berges H."/>
            <person name="Guyot R."/>
            <person name="Gouzy J."/>
            <person name="Peret B."/>
        </authorList>
    </citation>
    <scope>NUCLEOTIDE SEQUENCE [LARGE SCALE GENOMIC DNA]</scope>
    <source>
        <strain evidence="3">cv. Amiga</strain>
    </source>
</reference>
<keyword evidence="3" id="KW-1185">Reference proteome</keyword>
<dbReference type="EMBL" id="WOCE01000021">
    <property type="protein sequence ID" value="KAE9589922.1"/>
    <property type="molecule type" value="Genomic_DNA"/>
</dbReference>
<feature type="region of interest" description="Disordered" evidence="1">
    <location>
        <begin position="1"/>
        <end position="70"/>
    </location>
</feature>